<dbReference type="Gene3D" id="3.90.1300.10">
    <property type="entry name" value="Amidase signature (AS) domain"/>
    <property type="match status" value="1"/>
</dbReference>
<evidence type="ECO:0000259" key="9">
    <source>
        <dbReference type="Pfam" id="PF01425"/>
    </source>
</evidence>
<keyword evidence="11" id="KW-1185">Reference proteome</keyword>
<dbReference type="Proteomes" id="UP001597301">
    <property type="component" value="Unassembled WGS sequence"/>
</dbReference>
<protein>
    <recommendedName>
        <fullName evidence="8">Glutamyl-tRNA(Gln) amidotransferase subunit A</fullName>
        <shortName evidence="8">Glu-ADT subunit A</shortName>
        <ecNumber evidence="8">6.3.5.7</ecNumber>
    </recommendedName>
</protein>
<dbReference type="EMBL" id="JBHUEO010000062">
    <property type="protein sequence ID" value="MFD1708211.1"/>
    <property type="molecule type" value="Genomic_DNA"/>
</dbReference>
<comment type="similarity">
    <text evidence="1 8">Belongs to the amidase family. GatA subfamily.</text>
</comment>
<keyword evidence="4 8" id="KW-0067">ATP-binding</keyword>
<evidence type="ECO:0000256" key="1">
    <source>
        <dbReference type="ARBA" id="ARBA00008069"/>
    </source>
</evidence>
<evidence type="ECO:0000313" key="11">
    <source>
        <dbReference type="Proteomes" id="UP001597301"/>
    </source>
</evidence>
<dbReference type="InterPro" id="IPR036928">
    <property type="entry name" value="AS_sf"/>
</dbReference>
<evidence type="ECO:0000256" key="2">
    <source>
        <dbReference type="ARBA" id="ARBA00022598"/>
    </source>
</evidence>
<feature type="active site" description="Charge relay system" evidence="8">
    <location>
        <position position="154"/>
    </location>
</feature>
<gene>
    <name evidence="8 10" type="primary">gatA</name>
    <name evidence="10" type="ORF">ACFSCZ_15950</name>
</gene>
<feature type="active site" description="Charge relay system" evidence="8">
    <location>
        <position position="79"/>
    </location>
</feature>
<accession>A0ABW4KLG7</accession>
<evidence type="ECO:0000313" key="10">
    <source>
        <dbReference type="EMBL" id="MFD1708211.1"/>
    </source>
</evidence>
<keyword evidence="2 8" id="KW-0436">Ligase</keyword>
<dbReference type="SUPFAM" id="SSF75304">
    <property type="entry name" value="Amidase signature (AS) enzymes"/>
    <property type="match status" value="1"/>
</dbReference>
<keyword evidence="5 8" id="KW-0648">Protein biosynthesis</keyword>
<reference evidence="11" key="1">
    <citation type="journal article" date="2019" name="Int. J. Syst. Evol. Microbiol.">
        <title>The Global Catalogue of Microorganisms (GCM) 10K type strain sequencing project: providing services to taxonomists for standard genome sequencing and annotation.</title>
        <authorList>
            <consortium name="The Broad Institute Genomics Platform"/>
            <consortium name="The Broad Institute Genome Sequencing Center for Infectious Disease"/>
            <person name="Wu L."/>
            <person name="Ma J."/>
        </authorList>
    </citation>
    <scope>NUCLEOTIDE SEQUENCE [LARGE SCALE GENOMIC DNA]</scope>
    <source>
        <strain evidence="11">CGMCC 1.12295</strain>
    </source>
</reference>
<comment type="catalytic activity">
    <reaction evidence="7 8">
        <text>L-glutamyl-tRNA(Gln) + L-glutamine + ATP + H2O = L-glutaminyl-tRNA(Gln) + L-glutamate + ADP + phosphate + H(+)</text>
        <dbReference type="Rhea" id="RHEA:17521"/>
        <dbReference type="Rhea" id="RHEA-COMP:9681"/>
        <dbReference type="Rhea" id="RHEA-COMP:9684"/>
        <dbReference type="ChEBI" id="CHEBI:15377"/>
        <dbReference type="ChEBI" id="CHEBI:15378"/>
        <dbReference type="ChEBI" id="CHEBI:29985"/>
        <dbReference type="ChEBI" id="CHEBI:30616"/>
        <dbReference type="ChEBI" id="CHEBI:43474"/>
        <dbReference type="ChEBI" id="CHEBI:58359"/>
        <dbReference type="ChEBI" id="CHEBI:78520"/>
        <dbReference type="ChEBI" id="CHEBI:78521"/>
        <dbReference type="ChEBI" id="CHEBI:456216"/>
        <dbReference type="EC" id="6.3.5.7"/>
    </reaction>
</comment>
<keyword evidence="3 8" id="KW-0547">Nucleotide-binding</keyword>
<dbReference type="InterPro" id="IPR004412">
    <property type="entry name" value="GatA"/>
</dbReference>
<dbReference type="RefSeq" id="WP_380775239.1">
    <property type="nucleotide sequence ID" value="NZ_JBHUEO010000062.1"/>
</dbReference>
<evidence type="ECO:0000256" key="8">
    <source>
        <dbReference type="HAMAP-Rule" id="MF_00120"/>
    </source>
</evidence>
<feature type="active site" description="Acyl-ester intermediate" evidence="8">
    <location>
        <position position="178"/>
    </location>
</feature>
<comment type="caution">
    <text evidence="10">The sequence shown here is derived from an EMBL/GenBank/DDBJ whole genome shotgun (WGS) entry which is preliminary data.</text>
</comment>
<comment type="subunit">
    <text evidence="8">Heterotrimer of A, B and C subunits.</text>
</comment>
<organism evidence="10 11">
    <name type="scientific">Siminovitchia sediminis</name>
    <dbReference type="NCBI Taxonomy" id="1274353"/>
    <lineage>
        <taxon>Bacteria</taxon>
        <taxon>Bacillati</taxon>
        <taxon>Bacillota</taxon>
        <taxon>Bacilli</taxon>
        <taxon>Bacillales</taxon>
        <taxon>Bacillaceae</taxon>
        <taxon>Siminovitchia</taxon>
    </lineage>
</organism>
<dbReference type="EC" id="6.3.5.7" evidence="8"/>
<dbReference type="Pfam" id="PF01425">
    <property type="entry name" value="Amidase"/>
    <property type="match status" value="1"/>
</dbReference>
<dbReference type="InterPro" id="IPR023631">
    <property type="entry name" value="Amidase_dom"/>
</dbReference>
<evidence type="ECO:0000256" key="6">
    <source>
        <dbReference type="ARBA" id="ARBA00025295"/>
    </source>
</evidence>
<evidence type="ECO:0000256" key="3">
    <source>
        <dbReference type="ARBA" id="ARBA00022741"/>
    </source>
</evidence>
<dbReference type="PROSITE" id="PS00571">
    <property type="entry name" value="AMIDASES"/>
    <property type="match status" value="1"/>
</dbReference>
<feature type="domain" description="Amidase" evidence="9">
    <location>
        <begin position="24"/>
        <end position="465"/>
    </location>
</feature>
<name>A0ABW4KLG7_9BACI</name>
<evidence type="ECO:0000256" key="7">
    <source>
        <dbReference type="ARBA" id="ARBA00047407"/>
    </source>
</evidence>
<proteinExistence type="inferred from homology"/>
<dbReference type="PANTHER" id="PTHR11895:SF151">
    <property type="entry name" value="GLUTAMYL-TRNA(GLN) AMIDOTRANSFERASE SUBUNIT A"/>
    <property type="match status" value="1"/>
</dbReference>
<dbReference type="InterPro" id="IPR000120">
    <property type="entry name" value="Amidase"/>
</dbReference>
<evidence type="ECO:0000256" key="5">
    <source>
        <dbReference type="ARBA" id="ARBA00022917"/>
    </source>
</evidence>
<comment type="function">
    <text evidence="6 8">Allows the formation of correctly charged Gln-tRNA(Gln) through the transamidation of misacylated Glu-tRNA(Gln) in organisms which lack glutaminyl-tRNA synthetase. The reaction takes place in the presence of glutamine and ATP through an activated gamma-phospho-Glu-tRNA(Gln).</text>
</comment>
<sequence>MSLIDRNISEVKELIHKKEVTVSDLVDQSLSRINDIENKVKAFITVDEENVRSQAKKLDEQLGTDASQHPLFGIPSGIKDNIVTQNLLTTCASKMLENFDPIYNATVMEKLNAQGALTVGKTNMDEFAMGSTTETSYFHPTYNPWNTNYVPGGSSGGSAAAVAAGEVMFSLGTDTGGSIRQPAAFCGVVGMKPTYGRVSRWGVVAFASSFDQVGPITRTVEDNAAVLEAISGHDHRDSTSIHREVPNYVKSLTGDIRGMKIAVPKEYIGEGVSEESKEAVLSSLKVLEKLGATWEEVSLPHSEFGLGSYYIVTSSEASSNLARFDGVRYGYRTEDPKNLLELYKKTRSEGFGDEVKRRIMLGTFALSAGYYDAYYKKAQQARALIKKDFDEILSKYDVIIGPTTPTPAYRIGEVVDDILTMYANDLLTIPVNLAGLPAISVPCGFTNGLPLGLQMIGNYFDEETIYRVAHAFEQATEFHEQRPQL</sequence>
<dbReference type="NCBIfam" id="TIGR00132">
    <property type="entry name" value="gatA"/>
    <property type="match status" value="1"/>
</dbReference>
<evidence type="ECO:0000256" key="4">
    <source>
        <dbReference type="ARBA" id="ARBA00022840"/>
    </source>
</evidence>
<dbReference type="PANTHER" id="PTHR11895">
    <property type="entry name" value="TRANSAMIDASE"/>
    <property type="match status" value="1"/>
</dbReference>
<dbReference type="InterPro" id="IPR020556">
    <property type="entry name" value="Amidase_CS"/>
</dbReference>
<dbReference type="HAMAP" id="MF_00120">
    <property type="entry name" value="GatA"/>
    <property type="match status" value="1"/>
</dbReference>